<dbReference type="EMBL" id="KL367868">
    <property type="protein sequence ID" value="KFD59506.1"/>
    <property type="molecule type" value="Genomic_DNA"/>
</dbReference>
<feature type="non-terminal residue" evidence="1">
    <location>
        <position position="168"/>
    </location>
</feature>
<protein>
    <submittedName>
        <fullName evidence="1">Uncharacterized protein</fullName>
    </submittedName>
</protein>
<reference evidence="1" key="1">
    <citation type="journal article" date="2014" name="Nat. Genet.">
        <title>Genome and transcriptome of the porcine whipworm Trichuris suis.</title>
        <authorList>
            <person name="Jex A.R."/>
            <person name="Nejsum P."/>
            <person name="Schwarz E.M."/>
            <person name="Hu L."/>
            <person name="Young N.D."/>
            <person name="Hall R.S."/>
            <person name="Korhonen P.K."/>
            <person name="Liao S."/>
            <person name="Thamsborg S."/>
            <person name="Xia J."/>
            <person name="Xu P."/>
            <person name="Wang S."/>
            <person name="Scheerlinck J.P."/>
            <person name="Hofmann A."/>
            <person name="Sternberg P.W."/>
            <person name="Wang J."/>
            <person name="Gasser R.B."/>
        </authorList>
    </citation>
    <scope>NUCLEOTIDE SEQUENCE [LARGE SCALE GENOMIC DNA]</scope>
    <source>
        <strain evidence="1">DCEP-RM93F</strain>
    </source>
</reference>
<organism evidence="1">
    <name type="scientific">Trichuris suis</name>
    <name type="common">pig whipworm</name>
    <dbReference type="NCBI Taxonomy" id="68888"/>
    <lineage>
        <taxon>Eukaryota</taxon>
        <taxon>Metazoa</taxon>
        <taxon>Ecdysozoa</taxon>
        <taxon>Nematoda</taxon>
        <taxon>Enoplea</taxon>
        <taxon>Dorylaimia</taxon>
        <taxon>Trichinellida</taxon>
        <taxon>Trichuridae</taxon>
        <taxon>Trichuris</taxon>
    </lineage>
</organism>
<sequence>SLFQNNARTKTKSVGRKSYDCDYFLKWNLFTEERVEELRLKSKLDFASSIECIRRYRQQKKSSVALEAFAQRFADTGLADSAKRSFLLVNIQTKMLAATSEQAKVTVSAQSLPLATSAGGTALTHLARCRINPLSNQPFDLCFKKRWETVGSTNAFPKRKESPIDLTK</sequence>
<feature type="non-terminal residue" evidence="1">
    <location>
        <position position="1"/>
    </location>
</feature>
<accession>A0A085MQL0</accession>
<evidence type="ECO:0000313" key="1">
    <source>
        <dbReference type="EMBL" id="KFD59506.1"/>
    </source>
</evidence>
<gene>
    <name evidence="1" type="ORF">M514_28315</name>
</gene>
<name>A0A085MQL0_9BILA</name>
<dbReference type="Proteomes" id="UP000030758">
    <property type="component" value="Unassembled WGS sequence"/>
</dbReference>
<dbReference type="AlphaFoldDB" id="A0A085MQL0"/>
<proteinExistence type="predicted"/>